<protein>
    <submittedName>
        <fullName evidence="1">Uncharacterized protein</fullName>
    </submittedName>
</protein>
<name>A0ACC5MDJ0_9PSED</name>
<reference evidence="1" key="1">
    <citation type="submission" date="2020-08" db="EMBL/GenBank/DDBJ databases">
        <title>Plant associated metagenomes--Microbial community diversity and host control of community assembly across model and emerging plant ecological genomics systems.</title>
        <authorList>
            <person name="Dangl J."/>
        </authorList>
    </citation>
    <scope>NUCLEOTIDE SEQUENCE</scope>
    <source>
        <strain evidence="1">KD5</strain>
    </source>
</reference>
<organism evidence="1 2">
    <name type="scientific">Pseudomonas umsongensis</name>
    <dbReference type="NCBI Taxonomy" id="198618"/>
    <lineage>
        <taxon>Bacteria</taxon>
        <taxon>Pseudomonadati</taxon>
        <taxon>Pseudomonadota</taxon>
        <taxon>Gammaproteobacteria</taxon>
        <taxon>Pseudomonadales</taxon>
        <taxon>Pseudomonadaceae</taxon>
        <taxon>Pseudomonas</taxon>
    </lineage>
</organism>
<sequence>MSSVKSITKAFVSEGALSEIVVKVIDDSVVELLVGLGFVVVPDKEQKTLSLIAPDQDFKIRLFAKLRDEGVCFSGGPDWCPADVFEFLRDQKMLTGFYRKIVWGGPKNPKIIENC</sequence>
<evidence type="ECO:0000313" key="1">
    <source>
        <dbReference type="EMBL" id="MBB2886802.1"/>
    </source>
</evidence>
<gene>
    <name evidence="1" type="ORF">FHR69_002668</name>
</gene>
<comment type="caution">
    <text evidence="1">The sequence shown here is derived from an EMBL/GenBank/DDBJ whole genome shotgun (WGS) entry which is preliminary data.</text>
</comment>
<keyword evidence="2" id="KW-1185">Reference proteome</keyword>
<proteinExistence type="predicted"/>
<dbReference type="Proteomes" id="UP000589818">
    <property type="component" value="Unassembled WGS sequence"/>
</dbReference>
<accession>A0ACC5MDJ0</accession>
<evidence type="ECO:0000313" key="2">
    <source>
        <dbReference type="Proteomes" id="UP000589818"/>
    </source>
</evidence>
<dbReference type="EMBL" id="JACHVR010000001">
    <property type="protein sequence ID" value="MBB2886802.1"/>
    <property type="molecule type" value="Genomic_DNA"/>
</dbReference>